<evidence type="ECO:0000313" key="1">
    <source>
        <dbReference type="Proteomes" id="UP000095281"/>
    </source>
</evidence>
<reference evidence="2" key="1">
    <citation type="submission" date="2016-11" db="UniProtKB">
        <authorList>
            <consortium name="WormBaseParasite"/>
        </authorList>
    </citation>
    <scope>IDENTIFICATION</scope>
</reference>
<protein>
    <submittedName>
        <fullName evidence="2">Saposin B-type domain-containing protein</fullName>
    </submittedName>
</protein>
<name>A0A1I8BFB6_MELHA</name>
<dbReference type="Proteomes" id="UP000095281">
    <property type="component" value="Unplaced"/>
</dbReference>
<dbReference type="AlphaFoldDB" id="A0A1I8BFB6"/>
<proteinExistence type="predicted"/>
<organism evidence="1 2">
    <name type="scientific">Meloidogyne hapla</name>
    <name type="common">Root-knot nematode worm</name>
    <dbReference type="NCBI Taxonomy" id="6305"/>
    <lineage>
        <taxon>Eukaryota</taxon>
        <taxon>Metazoa</taxon>
        <taxon>Ecdysozoa</taxon>
        <taxon>Nematoda</taxon>
        <taxon>Chromadorea</taxon>
        <taxon>Rhabditida</taxon>
        <taxon>Tylenchina</taxon>
        <taxon>Tylenchomorpha</taxon>
        <taxon>Tylenchoidea</taxon>
        <taxon>Meloidogynidae</taxon>
        <taxon>Meloidogyninae</taxon>
        <taxon>Meloidogyne</taxon>
    </lineage>
</organism>
<dbReference type="PANTHER" id="PTHR36516">
    <property type="entry name" value="PROTEIN CBG04168-RELATED"/>
    <property type="match status" value="1"/>
</dbReference>
<dbReference type="WBParaSite" id="MhA1_Contig2096.frz3.gene8">
    <property type="protein sequence ID" value="MhA1_Contig2096.frz3.gene8"/>
    <property type="gene ID" value="MhA1_Contig2096.frz3.gene8"/>
</dbReference>
<accession>A0A1I8BFB6</accession>
<sequence>MLTNTTIETQTQPTTLLTEKTNIQTTKTSTEKHLIETTNNIKLNISTNSPTTKTINTITNKNTSNISSISNEQTEERGIKLPIATSKCDALRPDLPICRSYMDTYIERVKDWSERHGEPLERQFPKACRLLSAVPHVPTLCCQLFNDRCNDFI</sequence>
<evidence type="ECO:0000313" key="2">
    <source>
        <dbReference type="WBParaSite" id="MhA1_Contig2096.frz3.gene8"/>
    </source>
</evidence>
<keyword evidence="1" id="KW-1185">Reference proteome</keyword>
<dbReference type="PANTHER" id="PTHR36516:SF6">
    <property type="entry name" value="DOMON DOMAIN-CONTAINING PROTEIN"/>
    <property type="match status" value="1"/>
</dbReference>